<reference evidence="1 2" key="1">
    <citation type="submission" date="2014-04" db="EMBL/GenBank/DDBJ databases">
        <authorList>
            <consortium name="DOE Joint Genome Institute"/>
            <person name="Kuo A."/>
            <person name="Kohler A."/>
            <person name="Costa M.D."/>
            <person name="Nagy L.G."/>
            <person name="Floudas D."/>
            <person name="Copeland A."/>
            <person name="Barry K.W."/>
            <person name="Cichocki N."/>
            <person name="Veneault-Fourrey C."/>
            <person name="LaButti K."/>
            <person name="Lindquist E.A."/>
            <person name="Lipzen A."/>
            <person name="Lundell T."/>
            <person name="Morin E."/>
            <person name="Murat C."/>
            <person name="Sun H."/>
            <person name="Tunlid A."/>
            <person name="Henrissat B."/>
            <person name="Grigoriev I.V."/>
            <person name="Hibbett D.S."/>
            <person name="Martin F."/>
            <person name="Nordberg H.P."/>
            <person name="Cantor M.N."/>
            <person name="Hua S.X."/>
        </authorList>
    </citation>
    <scope>NUCLEOTIDE SEQUENCE [LARGE SCALE GENOMIC DNA]</scope>
    <source>
        <strain evidence="1 2">Marx 270</strain>
    </source>
</reference>
<protein>
    <submittedName>
        <fullName evidence="1">Uncharacterized protein</fullName>
    </submittedName>
</protein>
<name>A0A0C3IUA0_PISTI</name>
<proteinExistence type="predicted"/>
<keyword evidence="2" id="KW-1185">Reference proteome</keyword>
<reference evidence="2" key="2">
    <citation type="submission" date="2015-01" db="EMBL/GenBank/DDBJ databases">
        <title>Evolutionary Origins and Diversification of the Mycorrhizal Mutualists.</title>
        <authorList>
            <consortium name="DOE Joint Genome Institute"/>
            <consortium name="Mycorrhizal Genomics Consortium"/>
            <person name="Kohler A."/>
            <person name="Kuo A."/>
            <person name="Nagy L.G."/>
            <person name="Floudas D."/>
            <person name="Copeland A."/>
            <person name="Barry K.W."/>
            <person name="Cichocki N."/>
            <person name="Veneault-Fourrey C."/>
            <person name="LaButti K."/>
            <person name="Lindquist E.A."/>
            <person name="Lipzen A."/>
            <person name="Lundell T."/>
            <person name="Morin E."/>
            <person name="Murat C."/>
            <person name="Riley R."/>
            <person name="Ohm R."/>
            <person name="Sun H."/>
            <person name="Tunlid A."/>
            <person name="Henrissat B."/>
            <person name="Grigoriev I.V."/>
            <person name="Hibbett D.S."/>
            <person name="Martin F."/>
        </authorList>
    </citation>
    <scope>NUCLEOTIDE SEQUENCE [LARGE SCALE GENOMIC DNA]</scope>
    <source>
        <strain evidence="2">Marx 270</strain>
    </source>
</reference>
<dbReference type="HOGENOM" id="CLU_2159466_0_0_1"/>
<sequence length="111" mass="12616">MPDMPTFTTQAIDARGTRLINAKCYRADVKGRTLDSQKRLSVMRCIKNGASDSHFCPNYGKTISHPIILESREAMKKTCFEIFLDKSTDDPFPWPRHLTVVTRLNPDPMAT</sequence>
<dbReference type="AlphaFoldDB" id="A0A0C3IUA0"/>
<dbReference type="Proteomes" id="UP000054217">
    <property type="component" value="Unassembled WGS sequence"/>
</dbReference>
<evidence type="ECO:0000313" key="1">
    <source>
        <dbReference type="EMBL" id="KIO00433.1"/>
    </source>
</evidence>
<evidence type="ECO:0000313" key="2">
    <source>
        <dbReference type="Proteomes" id="UP000054217"/>
    </source>
</evidence>
<dbReference type="InParanoid" id="A0A0C3IUA0"/>
<dbReference type="EMBL" id="KN831996">
    <property type="protein sequence ID" value="KIO00433.1"/>
    <property type="molecule type" value="Genomic_DNA"/>
</dbReference>
<organism evidence="1 2">
    <name type="scientific">Pisolithus tinctorius Marx 270</name>
    <dbReference type="NCBI Taxonomy" id="870435"/>
    <lineage>
        <taxon>Eukaryota</taxon>
        <taxon>Fungi</taxon>
        <taxon>Dikarya</taxon>
        <taxon>Basidiomycota</taxon>
        <taxon>Agaricomycotina</taxon>
        <taxon>Agaricomycetes</taxon>
        <taxon>Agaricomycetidae</taxon>
        <taxon>Boletales</taxon>
        <taxon>Sclerodermatineae</taxon>
        <taxon>Pisolithaceae</taxon>
        <taxon>Pisolithus</taxon>
    </lineage>
</organism>
<accession>A0A0C3IUA0</accession>
<gene>
    <name evidence="1" type="ORF">M404DRAFT_29576</name>
</gene>